<reference evidence="2 3" key="1">
    <citation type="journal article" date="2020" name="Nature">
        <title>Six reference-quality genomes reveal evolution of bat adaptations.</title>
        <authorList>
            <person name="Jebb D."/>
            <person name="Huang Z."/>
            <person name="Pippel M."/>
            <person name="Hughes G.M."/>
            <person name="Lavrichenko K."/>
            <person name="Devanna P."/>
            <person name="Winkler S."/>
            <person name="Jermiin L.S."/>
            <person name="Skirmuntt E.C."/>
            <person name="Katzourakis A."/>
            <person name="Burkitt-Gray L."/>
            <person name="Ray D.A."/>
            <person name="Sullivan K.A.M."/>
            <person name="Roscito J.G."/>
            <person name="Kirilenko B.M."/>
            <person name="Davalos L.M."/>
            <person name="Corthals A.P."/>
            <person name="Power M.L."/>
            <person name="Jones G."/>
            <person name="Ransome R.D."/>
            <person name="Dechmann D.K.N."/>
            <person name="Locatelli A.G."/>
            <person name="Puechmaille S.J."/>
            <person name="Fedrigo O."/>
            <person name="Jarvis E.D."/>
            <person name="Hiller M."/>
            <person name="Vernes S.C."/>
            <person name="Myers E.W."/>
            <person name="Teeling E.C."/>
        </authorList>
    </citation>
    <scope>NUCLEOTIDE SEQUENCE [LARGE SCALE GENOMIC DNA]</scope>
    <source>
        <strain evidence="2">MPipKuh1</strain>
        <tissue evidence="2">Flight muscle</tissue>
    </source>
</reference>
<protein>
    <submittedName>
        <fullName evidence="2">Uncharacterized protein</fullName>
    </submittedName>
</protein>
<evidence type="ECO:0000313" key="2">
    <source>
        <dbReference type="EMBL" id="KAF6316185.1"/>
    </source>
</evidence>
<dbReference type="AlphaFoldDB" id="A0A7J7UTG2"/>
<accession>A0A7J7UTG2</accession>
<keyword evidence="1" id="KW-1133">Transmembrane helix</keyword>
<dbReference type="EMBL" id="JACAGB010000018">
    <property type="protein sequence ID" value="KAF6316185.1"/>
    <property type="molecule type" value="Genomic_DNA"/>
</dbReference>
<evidence type="ECO:0000313" key="3">
    <source>
        <dbReference type="Proteomes" id="UP000558488"/>
    </source>
</evidence>
<keyword evidence="3" id="KW-1185">Reference proteome</keyword>
<sequence>MQEIRAGPWRAHLRKFPVVLCCGSKDQTWRVTTLTSASLGSSSAPGVAKYAPLPSLYRTLSCCLSANSLPGPIPEPSILFYFILFYFILFYFIILFYFLQRGRERDRELETWMREKHRPVASCTAPTGDVPATKVHALDRNQTWDLSVCRPMLYPLSQTGFG</sequence>
<evidence type="ECO:0000256" key="1">
    <source>
        <dbReference type="SAM" id="Phobius"/>
    </source>
</evidence>
<dbReference type="Proteomes" id="UP000558488">
    <property type="component" value="Unassembled WGS sequence"/>
</dbReference>
<gene>
    <name evidence="2" type="ORF">mPipKuh1_008696</name>
</gene>
<keyword evidence="1" id="KW-0812">Transmembrane</keyword>
<comment type="caution">
    <text evidence="2">The sequence shown here is derived from an EMBL/GenBank/DDBJ whole genome shotgun (WGS) entry which is preliminary data.</text>
</comment>
<keyword evidence="1" id="KW-0472">Membrane</keyword>
<name>A0A7J7UTG2_PIPKU</name>
<feature type="transmembrane region" description="Helical" evidence="1">
    <location>
        <begin position="78"/>
        <end position="99"/>
    </location>
</feature>
<organism evidence="2 3">
    <name type="scientific">Pipistrellus kuhlii</name>
    <name type="common">Kuhl's pipistrelle</name>
    <dbReference type="NCBI Taxonomy" id="59472"/>
    <lineage>
        <taxon>Eukaryota</taxon>
        <taxon>Metazoa</taxon>
        <taxon>Chordata</taxon>
        <taxon>Craniata</taxon>
        <taxon>Vertebrata</taxon>
        <taxon>Euteleostomi</taxon>
        <taxon>Mammalia</taxon>
        <taxon>Eutheria</taxon>
        <taxon>Laurasiatheria</taxon>
        <taxon>Chiroptera</taxon>
        <taxon>Yangochiroptera</taxon>
        <taxon>Vespertilionidae</taxon>
        <taxon>Pipistrellus</taxon>
    </lineage>
</organism>
<proteinExistence type="predicted"/>